<evidence type="ECO:0000259" key="22">
    <source>
        <dbReference type="SMART" id="SM00278"/>
    </source>
</evidence>
<evidence type="ECO:0000256" key="8">
    <source>
        <dbReference type="ARBA" id="ARBA00022679"/>
    </source>
</evidence>
<keyword evidence="15" id="KW-0234">DNA repair</keyword>
<feature type="domain" description="DNA-directed DNA polymerase X" evidence="24">
    <location>
        <begin position="3"/>
        <end position="316"/>
    </location>
</feature>
<evidence type="ECO:0000256" key="20">
    <source>
        <dbReference type="ARBA" id="ARBA00045548"/>
    </source>
</evidence>
<dbReference type="CDD" id="cd07436">
    <property type="entry name" value="PHP_PolX"/>
    <property type="match status" value="1"/>
</dbReference>
<comment type="catalytic activity">
    <reaction evidence="19">
        <text>a 5'-end 2'-deoxyribose-2'-deoxyribonucleotide-DNA = (2E,4S)-4-hydroxypenten-2-al-5-phosphate + a 5'-end 5'-phospho-2'-deoxyribonucleoside-DNA + H(+)</text>
        <dbReference type="Rhea" id="RHEA:76255"/>
        <dbReference type="Rhea" id="RHEA-COMP:13180"/>
        <dbReference type="Rhea" id="RHEA-COMP:18657"/>
        <dbReference type="ChEBI" id="CHEBI:15378"/>
        <dbReference type="ChEBI" id="CHEBI:136412"/>
        <dbReference type="ChEBI" id="CHEBI:195194"/>
        <dbReference type="ChEBI" id="CHEBI:195195"/>
    </reaction>
</comment>
<evidence type="ECO:0000256" key="9">
    <source>
        <dbReference type="ARBA" id="ARBA00022695"/>
    </source>
</evidence>
<evidence type="ECO:0000256" key="2">
    <source>
        <dbReference type="ARBA" id="ARBA00004496"/>
    </source>
</evidence>
<dbReference type="InterPro" id="IPR004013">
    <property type="entry name" value="PHP_dom"/>
</dbReference>
<dbReference type="GO" id="GO:0003677">
    <property type="term" value="F:DNA binding"/>
    <property type="evidence" value="ECO:0007669"/>
    <property type="project" value="InterPro"/>
</dbReference>
<dbReference type="InterPro" id="IPR027421">
    <property type="entry name" value="DNA_pol_lamdba_lyase_dom_sf"/>
</dbReference>
<dbReference type="NCBIfam" id="NF006375">
    <property type="entry name" value="PRK08609.1"/>
    <property type="match status" value="1"/>
</dbReference>
<dbReference type="InterPro" id="IPR029398">
    <property type="entry name" value="PolB_thumb"/>
</dbReference>
<evidence type="ECO:0000256" key="10">
    <source>
        <dbReference type="ARBA" id="ARBA00022705"/>
    </source>
</evidence>
<dbReference type="Pfam" id="PF14716">
    <property type="entry name" value="HHH_8"/>
    <property type="match status" value="1"/>
</dbReference>
<evidence type="ECO:0000256" key="19">
    <source>
        <dbReference type="ARBA" id="ARBA00044678"/>
    </source>
</evidence>
<evidence type="ECO:0000256" key="1">
    <source>
        <dbReference type="ARBA" id="ARBA00001946"/>
    </source>
</evidence>
<dbReference type="SMART" id="SM00483">
    <property type="entry name" value="POLXc"/>
    <property type="match status" value="1"/>
</dbReference>
<dbReference type="PANTHER" id="PTHR36928">
    <property type="entry name" value="PHOSPHATASE YCDX-RELATED"/>
    <property type="match status" value="1"/>
</dbReference>
<name>A0A0A5G7F4_9BACI</name>
<comment type="cofactor">
    <cofactor evidence="1">
        <name>Mg(2+)</name>
        <dbReference type="ChEBI" id="CHEBI:18420"/>
    </cofactor>
</comment>
<evidence type="ECO:0000256" key="11">
    <source>
        <dbReference type="ARBA" id="ARBA00022763"/>
    </source>
</evidence>
<dbReference type="GO" id="GO:0005829">
    <property type="term" value="C:cytosol"/>
    <property type="evidence" value="ECO:0007669"/>
    <property type="project" value="TreeGrafter"/>
</dbReference>
<dbReference type="EC" id="4.2.99.18" evidence="4"/>
<sequence>MQMDKKQLIKKLEQIAIYMELKGDNPFKISAYRKAAQALESDDRSLTEIDDVTKLNGIGKGTAAVIHELIETGESTTLNQLIEEVPAGLVPLLQLQGLGGKKLAKLYQELGIIDAATLQAACEQGKVQQLNGFGKKTEEKILQALQSASQRPERLPVAFMLPIAERIEASLRAMDGIDQFSRAGSLRRMKETMKDLDFIIATTDIEKVRHELLQLNGIKEIVAKGDTKVSIVLDEGYDVGVDFRLVSSEEFATTLHHFTGSKDHNVAMRQLAKEHKEKISEYGVENMETGELKTFSTEQDFFAHFGLTFIPPEVRENNGEVERFKEEVPLLKREHIRGDLHMHTAWSDGAQSLKEMADRAIEKGYDYIAITDHSKYLRVANGLDETRLRKQKEEIDKLNETFDSFRIFAGVEMDILPDGSLDFSDEFLQEMDFVIASIHSSFSQSQAQIMTRLNRALECPYVHLIAHPTGRLIGRREGYDVDIDELIEGAKRTGTALELNANPNRLDLSTEFLMKAQQEGVRIAINTDAHNFSMLEHMDIGVRFGRKGWLRKETVLNTWTVDEVEQFMKDKRHH</sequence>
<dbReference type="FunFam" id="3.20.20.140:FF:000047">
    <property type="entry name" value="PHP domain-containing protein"/>
    <property type="match status" value="1"/>
</dbReference>
<keyword evidence="9" id="KW-0548">Nucleotidyltransferase</keyword>
<dbReference type="InterPro" id="IPR050243">
    <property type="entry name" value="PHP_phosphatase"/>
</dbReference>
<dbReference type="Gene3D" id="3.30.210.10">
    <property type="entry name" value="DNA polymerase, thumb domain"/>
    <property type="match status" value="1"/>
</dbReference>
<feature type="domain" description="Helix-hairpin-helix DNA-binding motif class 1" evidence="22">
    <location>
        <begin position="125"/>
        <end position="144"/>
    </location>
</feature>
<keyword evidence="6" id="KW-0488">Methylation</keyword>
<dbReference type="Pfam" id="PF14791">
    <property type="entry name" value="DNA_pol_B_thumb"/>
    <property type="match status" value="1"/>
</dbReference>
<dbReference type="CDD" id="cd00141">
    <property type="entry name" value="NT_POLXc"/>
    <property type="match status" value="1"/>
</dbReference>
<evidence type="ECO:0000256" key="12">
    <source>
        <dbReference type="ARBA" id="ARBA00022843"/>
    </source>
</evidence>
<evidence type="ECO:0000256" key="5">
    <source>
        <dbReference type="ARBA" id="ARBA00020020"/>
    </source>
</evidence>
<dbReference type="EC" id="2.7.7.7" evidence="3"/>
<dbReference type="InterPro" id="IPR043519">
    <property type="entry name" value="NT_sf"/>
</dbReference>
<dbReference type="AlphaFoldDB" id="A0A0A5G7F4"/>
<dbReference type="PANTHER" id="PTHR36928:SF1">
    <property type="entry name" value="PHOSPHATASE YCDX-RELATED"/>
    <property type="match status" value="1"/>
</dbReference>
<comment type="catalytic activity">
    <reaction evidence="18">
        <text>2'-deoxyribonucleotide-(2'-deoxyribose 5'-phosphate)-2'-deoxyribonucleotide-DNA = a 3'-end 2'-deoxyribonucleotide-(2,3-dehydro-2,3-deoxyribose 5'-phosphate)-DNA + a 5'-end 5'-phospho-2'-deoxyribonucleoside-DNA + H(+)</text>
        <dbReference type="Rhea" id="RHEA:66592"/>
        <dbReference type="Rhea" id="RHEA-COMP:13180"/>
        <dbReference type="Rhea" id="RHEA-COMP:16897"/>
        <dbReference type="Rhea" id="RHEA-COMP:17067"/>
        <dbReference type="ChEBI" id="CHEBI:15378"/>
        <dbReference type="ChEBI" id="CHEBI:136412"/>
        <dbReference type="ChEBI" id="CHEBI:157695"/>
        <dbReference type="ChEBI" id="CHEBI:167181"/>
        <dbReference type="EC" id="4.2.99.18"/>
    </reaction>
</comment>
<keyword evidence="14" id="KW-0915">Sodium</keyword>
<dbReference type="GO" id="GO:0003887">
    <property type="term" value="F:DNA-directed DNA polymerase activity"/>
    <property type="evidence" value="ECO:0007669"/>
    <property type="project" value="UniProtKB-KW"/>
</dbReference>
<dbReference type="EMBL" id="AVPG01000001">
    <property type="protein sequence ID" value="KGX89056.1"/>
    <property type="molecule type" value="Genomic_DNA"/>
</dbReference>
<comment type="function">
    <text evidence="20">Repair polymerase that plays a key role in base-excision repair. During this process, the damaged base is excised by specific DNA glycosylases, the DNA backbone is nicked at the abasic site by an apurinic/apyrimidic (AP) endonuclease, and POLB removes 5'-deoxyribose-phosphate from the preincised AP site acting as a 5'-deoxyribose-phosphate lyase (5'-dRP lyase); through its DNA polymerase activity, it adds one nucleotide to the 3' end of the arising single-nucleotide gap. Conducts 'gap-filling' DNA synthesis in a stepwise distributive fashion rather than in a processive fashion as for other DNA polymerases. It is also able to cleave sugar-phosphate bonds 3' to an intact AP site, acting as an AP lyase.</text>
</comment>
<evidence type="ECO:0000256" key="21">
    <source>
        <dbReference type="ARBA" id="ARBA00049244"/>
    </source>
</evidence>
<comment type="subcellular location">
    <subcellularLocation>
        <location evidence="2">Cytoplasm</location>
    </subcellularLocation>
</comment>
<organism evidence="25 26">
    <name type="scientific">Pontibacillus litoralis JSM 072002</name>
    <dbReference type="NCBI Taxonomy" id="1385512"/>
    <lineage>
        <taxon>Bacteria</taxon>
        <taxon>Bacillati</taxon>
        <taxon>Bacillota</taxon>
        <taxon>Bacilli</taxon>
        <taxon>Bacillales</taxon>
        <taxon>Bacillaceae</taxon>
        <taxon>Pontibacillus</taxon>
    </lineage>
</organism>
<evidence type="ECO:0000256" key="13">
    <source>
        <dbReference type="ARBA" id="ARBA00022932"/>
    </source>
</evidence>
<feature type="domain" description="Helix-hairpin-helix DNA-binding motif class 1" evidence="22">
    <location>
        <begin position="50"/>
        <end position="69"/>
    </location>
</feature>
<dbReference type="InterPro" id="IPR037160">
    <property type="entry name" value="DNA_Pol_thumb_sf"/>
</dbReference>
<dbReference type="InterPro" id="IPR016195">
    <property type="entry name" value="Pol/histidinol_Pase-like"/>
</dbReference>
<evidence type="ECO:0000259" key="23">
    <source>
        <dbReference type="SMART" id="SM00481"/>
    </source>
</evidence>
<proteinExistence type="predicted"/>
<dbReference type="InterPro" id="IPR022311">
    <property type="entry name" value="PolX-like"/>
</dbReference>
<evidence type="ECO:0000256" key="6">
    <source>
        <dbReference type="ARBA" id="ARBA00022481"/>
    </source>
</evidence>
<dbReference type="InterPro" id="IPR047967">
    <property type="entry name" value="PolX_PHP"/>
</dbReference>
<evidence type="ECO:0000256" key="3">
    <source>
        <dbReference type="ARBA" id="ARBA00012417"/>
    </source>
</evidence>
<dbReference type="eggNOG" id="COG1387">
    <property type="taxonomic scope" value="Bacteria"/>
</dbReference>
<dbReference type="Proteomes" id="UP000030401">
    <property type="component" value="Unassembled WGS sequence"/>
</dbReference>
<dbReference type="STRING" id="1385512.N784_01645"/>
<keyword evidence="26" id="KW-1185">Reference proteome</keyword>
<dbReference type="InterPro" id="IPR003141">
    <property type="entry name" value="Pol/His_phosphatase_N"/>
</dbReference>
<evidence type="ECO:0000256" key="18">
    <source>
        <dbReference type="ARBA" id="ARBA00044632"/>
    </source>
</evidence>
<gene>
    <name evidence="25" type="ORF">N784_01645</name>
</gene>
<reference evidence="25 26" key="1">
    <citation type="submission" date="2013-08" db="EMBL/GenBank/DDBJ databases">
        <authorList>
            <person name="Huang J."/>
            <person name="Wang G."/>
        </authorList>
    </citation>
    <scope>NUCLEOTIDE SEQUENCE [LARGE SCALE GENOMIC DNA]</scope>
    <source>
        <strain evidence="25 26">JSM 072002</strain>
    </source>
</reference>
<dbReference type="GO" id="GO:0042578">
    <property type="term" value="F:phosphoric ester hydrolase activity"/>
    <property type="evidence" value="ECO:0007669"/>
    <property type="project" value="TreeGrafter"/>
</dbReference>
<dbReference type="Gene3D" id="3.30.460.10">
    <property type="entry name" value="Beta Polymerase, domain 2"/>
    <property type="match status" value="1"/>
</dbReference>
<comment type="catalytic activity">
    <reaction evidence="21">
        <text>DNA(n) + a 2'-deoxyribonucleoside 5'-triphosphate = DNA(n+1) + diphosphate</text>
        <dbReference type="Rhea" id="RHEA:22508"/>
        <dbReference type="Rhea" id="RHEA-COMP:17339"/>
        <dbReference type="Rhea" id="RHEA-COMP:17340"/>
        <dbReference type="ChEBI" id="CHEBI:33019"/>
        <dbReference type="ChEBI" id="CHEBI:61560"/>
        <dbReference type="ChEBI" id="CHEBI:173112"/>
        <dbReference type="EC" id="2.7.7.7"/>
    </reaction>
</comment>
<evidence type="ECO:0000256" key="7">
    <source>
        <dbReference type="ARBA" id="ARBA00022634"/>
    </source>
</evidence>
<dbReference type="Pfam" id="PF14520">
    <property type="entry name" value="HHH_5"/>
    <property type="match status" value="1"/>
</dbReference>
<dbReference type="SUPFAM" id="SSF81301">
    <property type="entry name" value="Nucleotidyltransferase"/>
    <property type="match status" value="1"/>
</dbReference>
<protein>
    <recommendedName>
        <fullName evidence="5">DNA polymerase beta</fullName>
        <ecNumber evidence="3">2.7.7.7</ecNumber>
        <ecNumber evidence="4">4.2.99.18</ecNumber>
    </recommendedName>
    <alternativeName>
        <fullName evidence="16">5'-deoxyribose-phosphate lyase</fullName>
    </alternativeName>
    <alternativeName>
        <fullName evidence="17">AP lyase</fullName>
    </alternativeName>
</protein>
<dbReference type="PIRSF" id="PIRSF005047">
    <property type="entry name" value="UCP005047_YshC"/>
    <property type="match status" value="1"/>
</dbReference>
<evidence type="ECO:0000256" key="17">
    <source>
        <dbReference type="ARBA" id="ARBA00035726"/>
    </source>
</evidence>
<dbReference type="GO" id="GO:0140078">
    <property type="term" value="F:class I DNA-(apurinic or apyrimidinic site) endonuclease activity"/>
    <property type="evidence" value="ECO:0007669"/>
    <property type="project" value="UniProtKB-EC"/>
</dbReference>
<keyword evidence="7" id="KW-0237">DNA synthesis</keyword>
<accession>A0A0A5G7F4</accession>
<keyword evidence="11" id="KW-0227">DNA damage</keyword>
<keyword evidence="13" id="KW-0239">DNA-directed DNA polymerase</keyword>
<dbReference type="GO" id="GO:0006281">
    <property type="term" value="P:DNA repair"/>
    <property type="evidence" value="ECO:0007669"/>
    <property type="project" value="UniProtKB-KW"/>
</dbReference>
<dbReference type="PRINTS" id="PR00870">
    <property type="entry name" value="DNAPOLXBETA"/>
</dbReference>
<evidence type="ECO:0000313" key="26">
    <source>
        <dbReference type="Proteomes" id="UP000030401"/>
    </source>
</evidence>
<dbReference type="GO" id="GO:0008270">
    <property type="term" value="F:zinc ion binding"/>
    <property type="evidence" value="ECO:0007669"/>
    <property type="project" value="TreeGrafter"/>
</dbReference>
<keyword evidence="8" id="KW-0808">Transferase</keyword>
<dbReference type="SUPFAM" id="SSF47802">
    <property type="entry name" value="DNA polymerase beta, N-terminal domain-like"/>
    <property type="match status" value="1"/>
</dbReference>
<dbReference type="Gene3D" id="1.10.150.20">
    <property type="entry name" value="5' to 3' exonuclease, C-terminal subdomain"/>
    <property type="match status" value="1"/>
</dbReference>
<evidence type="ECO:0000256" key="15">
    <source>
        <dbReference type="ARBA" id="ARBA00023204"/>
    </source>
</evidence>
<keyword evidence="10" id="KW-0235">DNA replication</keyword>
<dbReference type="Pfam" id="PF02811">
    <property type="entry name" value="PHP"/>
    <property type="match status" value="1"/>
</dbReference>
<dbReference type="SMART" id="SM00278">
    <property type="entry name" value="HhH1"/>
    <property type="match status" value="3"/>
</dbReference>
<dbReference type="InterPro" id="IPR010996">
    <property type="entry name" value="HHH_MUS81"/>
</dbReference>
<dbReference type="Gene3D" id="3.20.20.140">
    <property type="entry name" value="Metal-dependent hydrolases"/>
    <property type="match status" value="1"/>
</dbReference>
<evidence type="ECO:0000256" key="4">
    <source>
        <dbReference type="ARBA" id="ARBA00012720"/>
    </source>
</evidence>
<evidence type="ECO:0000256" key="16">
    <source>
        <dbReference type="ARBA" id="ARBA00035717"/>
    </source>
</evidence>
<evidence type="ECO:0000256" key="14">
    <source>
        <dbReference type="ARBA" id="ARBA00023053"/>
    </source>
</evidence>
<evidence type="ECO:0000259" key="24">
    <source>
        <dbReference type="SMART" id="SM00483"/>
    </source>
</evidence>
<keyword evidence="12" id="KW-0832">Ubl conjugation</keyword>
<dbReference type="eggNOG" id="COG1796">
    <property type="taxonomic scope" value="Bacteria"/>
</dbReference>
<dbReference type="SUPFAM" id="SSF158702">
    <property type="entry name" value="Sec63 N-terminal domain-like"/>
    <property type="match status" value="1"/>
</dbReference>
<dbReference type="InterPro" id="IPR002008">
    <property type="entry name" value="DNA_pol_X_beta-like"/>
</dbReference>
<dbReference type="InterPro" id="IPR003583">
    <property type="entry name" value="Hlx-hairpin-Hlx_DNA-bd_motif"/>
</dbReference>
<dbReference type="Gene3D" id="1.10.150.110">
    <property type="entry name" value="DNA polymerase beta, N-terminal domain-like"/>
    <property type="match status" value="1"/>
</dbReference>
<comment type="caution">
    <text evidence="25">The sequence shown here is derived from an EMBL/GenBank/DDBJ whole genome shotgun (WGS) entry which is preliminary data.</text>
</comment>
<feature type="domain" description="Helix-hairpin-helix DNA-binding motif class 1" evidence="22">
    <location>
        <begin position="90"/>
        <end position="109"/>
    </location>
</feature>
<dbReference type="SUPFAM" id="SSF89550">
    <property type="entry name" value="PHP domain-like"/>
    <property type="match status" value="1"/>
</dbReference>
<evidence type="ECO:0000313" key="25">
    <source>
        <dbReference type="EMBL" id="KGX89056.1"/>
    </source>
</evidence>
<feature type="domain" description="Polymerase/histidinol phosphatase N-terminal" evidence="23">
    <location>
        <begin position="338"/>
        <end position="417"/>
    </location>
</feature>
<dbReference type="InterPro" id="IPR002054">
    <property type="entry name" value="DNA-dir_DNA_pol_X"/>
</dbReference>
<dbReference type="SMART" id="SM00481">
    <property type="entry name" value="POLIIIAc"/>
    <property type="match status" value="1"/>
</dbReference>